<dbReference type="Proteomes" id="UP001144341">
    <property type="component" value="Unassembled WGS sequence"/>
</dbReference>
<dbReference type="InterPro" id="IPR002591">
    <property type="entry name" value="Phosphodiest/P_Trfase"/>
</dbReference>
<sequence length="373" mass="42898">MRHLFIEKPEMKKLILFIGCLVLTATSFSQSAKTKNLIIVTLDGMRWQEVFRGADSVLIHSKYTEDREEVQKKYWSASATERRKMLFPFLWSTIAEQGQLYGNRDAGNKVEVSNPYRFSYPGYNELFTGFPDKRMNTNDAIQNPNMNVLEYLNKQDGFKGKVIAFSSWERFPQILNTSRSGLPVYSGYADLKNKDANARLTYLNELQHSVPHYLGDSTRLDFITYQFSKEYLKQYKPRVLYIAFDETDDMAHAGNYKFYLDRAKQQDGYIKNLWEMLQADPFYKDSTTLLITCDHGRGDEPMDKWKDHGAAVKGAENTWFTVIGPDTPGKGEVKTQTIVYHKQLAQTISQLLGFDFKSHAGHEVGDAISTVLK</sequence>
<dbReference type="Pfam" id="PF01663">
    <property type="entry name" value="Phosphodiest"/>
    <property type="match status" value="1"/>
</dbReference>
<keyword evidence="2" id="KW-1185">Reference proteome</keyword>
<gene>
    <name evidence="1" type="ORF">O0931_04570</name>
</gene>
<dbReference type="EMBL" id="JAPWGL010000001">
    <property type="protein sequence ID" value="MCZ4222564.1"/>
    <property type="molecule type" value="Genomic_DNA"/>
</dbReference>
<dbReference type="Gene3D" id="3.40.720.10">
    <property type="entry name" value="Alkaline Phosphatase, subunit A"/>
    <property type="match status" value="1"/>
</dbReference>
<protein>
    <submittedName>
        <fullName evidence="1">Alkaline phosphatase family protein</fullName>
    </submittedName>
</protein>
<proteinExistence type="predicted"/>
<name>A0ABT4KUF5_9SPHI</name>
<dbReference type="InterPro" id="IPR017850">
    <property type="entry name" value="Alkaline_phosphatase_core_sf"/>
</dbReference>
<accession>A0ABT4KUF5</accession>
<evidence type="ECO:0000313" key="1">
    <source>
        <dbReference type="EMBL" id="MCZ4222564.1"/>
    </source>
</evidence>
<comment type="caution">
    <text evidence="1">The sequence shown here is derived from an EMBL/GenBank/DDBJ whole genome shotgun (WGS) entry which is preliminary data.</text>
</comment>
<dbReference type="SUPFAM" id="SSF53649">
    <property type="entry name" value="Alkaline phosphatase-like"/>
    <property type="match status" value="1"/>
</dbReference>
<reference evidence="1" key="1">
    <citation type="submission" date="2022-12" db="EMBL/GenBank/DDBJ databases">
        <title>Genome sequence of SJ11.</title>
        <authorList>
            <person name="Woo H."/>
        </authorList>
    </citation>
    <scope>NUCLEOTIDE SEQUENCE</scope>
    <source>
        <strain evidence="1">SJ11</strain>
    </source>
</reference>
<dbReference type="RefSeq" id="WP_269414364.1">
    <property type="nucleotide sequence ID" value="NZ_JAPWGL010000001.1"/>
</dbReference>
<evidence type="ECO:0000313" key="2">
    <source>
        <dbReference type="Proteomes" id="UP001144341"/>
    </source>
</evidence>
<organism evidence="1 2">
    <name type="scientific">Pedobacter rhodius</name>
    <dbReference type="NCBI Taxonomy" id="3004098"/>
    <lineage>
        <taxon>Bacteria</taxon>
        <taxon>Pseudomonadati</taxon>
        <taxon>Bacteroidota</taxon>
        <taxon>Sphingobacteriia</taxon>
        <taxon>Sphingobacteriales</taxon>
        <taxon>Sphingobacteriaceae</taxon>
        <taxon>Pedobacter</taxon>
    </lineage>
</organism>